<keyword evidence="9" id="KW-1185">Reference proteome</keyword>
<accession>A0AA52EI77</accession>
<evidence type="ECO:0000256" key="4">
    <source>
        <dbReference type="SAM" id="MobiDB-lite"/>
    </source>
</evidence>
<keyword evidence="5" id="KW-0472">Membrane</keyword>
<feature type="transmembrane region" description="Helical" evidence="5">
    <location>
        <begin position="12"/>
        <end position="31"/>
    </location>
</feature>
<name>A0AA52EI77_9PROT</name>
<dbReference type="InterPro" id="IPR003660">
    <property type="entry name" value="HAMP_dom"/>
</dbReference>
<reference evidence="8" key="1">
    <citation type="submission" date="2023-04" db="EMBL/GenBank/DDBJ databases">
        <title>Complete genome sequence of Temperatibacter marinus.</title>
        <authorList>
            <person name="Rong J.-C."/>
            <person name="Yi M.-L."/>
            <person name="Zhao Q."/>
        </authorList>
    </citation>
    <scope>NUCLEOTIDE SEQUENCE</scope>
    <source>
        <strain evidence="8">NBRC 110045</strain>
    </source>
</reference>
<feature type="region of interest" description="Disordered" evidence="4">
    <location>
        <begin position="540"/>
        <end position="562"/>
    </location>
</feature>
<dbReference type="Pfam" id="PF00672">
    <property type="entry name" value="HAMP"/>
    <property type="match status" value="1"/>
</dbReference>
<dbReference type="PRINTS" id="PR00260">
    <property type="entry name" value="CHEMTRNSDUCR"/>
</dbReference>
<feature type="compositionally biased region" description="Low complexity" evidence="4">
    <location>
        <begin position="347"/>
        <end position="361"/>
    </location>
</feature>
<sequence>MKINDLSFLIKLAISPIVVFLFMLVIFWQSISTSTQQQEALYRVVEVESKRASFIKEISSDFQSINGQVFQTLTFAAAEKYDDPTSELLKVSDSIDSLVTKLERLAKEYSEAELSAESKIVRKEIEEIKTYQEAISVVADFIEIDFSAAAEQVSPFVENADKILSVFNNLANKQSSLAEQEYRNAEEVAAASETFLTLMGIIAVVISAPFTYLLGTRIARSIKDIADSTRKLSEGNTDIDVSKLERNDELGEIVTALQVFRDKLIETETMREEQKRLEEAQRQSEEENRQADITRQKEQLEADKVREEENRREHEILMTKVADDFDQTVSKLLVTLKEQSGNVLSTSTELQSRSSQTLSLTNNAKDSSSRISSNMHSVAAATEEMSSSVQEITRQVSEASRVSQQAVSEVTQSTQSVIELNERAQKIGDVIKIITDIAEQTNLLALNATIEAARAGDAGKGFAVVASEVKNLANQTANATDEISEQIKSIQQSTEFTVNSIERISTTIQKVEEVSSVIAATVEEQGAATQEINQTVVQTNSDADGLSSDSQQLSSNAEENGKVSSILSEASNDLLTVVDKLESAADNFVQAIRP</sequence>
<evidence type="ECO:0000259" key="7">
    <source>
        <dbReference type="PROSITE" id="PS50885"/>
    </source>
</evidence>
<feature type="compositionally biased region" description="Polar residues" evidence="4">
    <location>
        <begin position="362"/>
        <end position="373"/>
    </location>
</feature>
<organism evidence="8 9">
    <name type="scientific">Temperatibacter marinus</name>
    <dbReference type="NCBI Taxonomy" id="1456591"/>
    <lineage>
        <taxon>Bacteria</taxon>
        <taxon>Pseudomonadati</taxon>
        <taxon>Pseudomonadota</taxon>
        <taxon>Alphaproteobacteria</taxon>
        <taxon>Kordiimonadales</taxon>
        <taxon>Temperatibacteraceae</taxon>
        <taxon>Temperatibacter</taxon>
    </lineage>
</organism>
<dbReference type="InterPro" id="IPR004089">
    <property type="entry name" value="MCPsignal_dom"/>
</dbReference>
<evidence type="ECO:0000256" key="1">
    <source>
        <dbReference type="ARBA" id="ARBA00023224"/>
    </source>
</evidence>
<dbReference type="GO" id="GO:0007165">
    <property type="term" value="P:signal transduction"/>
    <property type="evidence" value="ECO:0007669"/>
    <property type="project" value="UniProtKB-KW"/>
</dbReference>
<feature type="region of interest" description="Disordered" evidence="4">
    <location>
        <begin position="347"/>
        <end position="373"/>
    </location>
</feature>
<evidence type="ECO:0000256" key="5">
    <source>
        <dbReference type="SAM" id="Phobius"/>
    </source>
</evidence>
<evidence type="ECO:0000256" key="3">
    <source>
        <dbReference type="PROSITE-ProRule" id="PRU00284"/>
    </source>
</evidence>
<dbReference type="PANTHER" id="PTHR32089:SF112">
    <property type="entry name" value="LYSOZYME-LIKE PROTEIN-RELATED"/>
    <property type="match status" value="1"/>
</dbReference>
<dbReference type="Pfam" id="PF00015">
    <property type="entry name" value="MCPsignal"/>
    <property type="match status" value="1"/>
</dbReference>
<feature type="compositionally biased region" description="Low complexity" evidence="4">
    <location>
        <begin position="541"/>
        <end position="555"/>
    </location>
</feature>
<dbReference type="GO" id="GO:0016020">
    <property type="term" value="C:membrane"/>
    <property type="evidence" value="ECO:0007669"/>
    <property type="project" value="InterPro"/>
</dbReference>
<dbReference type="Proteomes" id="UP001268683">
    <property type="component" value="Chromosome"/>
</dbReference>
<keyword evidence="5" id="KW-1133">Transmembrane helix</keyword>
<evidence type="ECO:0000313" key="9">
    <source>
        <dbReference type="Proteomes" id="UP001268683"/>
    </source>
</evidence>
<dbReference type="Gene3D" id="1.10.287.950">
    <property type="entry name" value="Methyl-accepting chemotaxis protein"/>
    <property type="match status" value="1"/>
</dbReference>
<dbReference type="SUPFAM" id="SSF58104">
    <property type="entry name" value="Methyl-accepting chemotaxis protein (MCP) signaling domain"/>
    <property type="match status" value="1"/>
</dbReference>
<protein>
    <submittedName>
        <fullName evidence="8">Methyl-accepting chemotaxis protein</fullName>
    </submittedName>
</protein>
<dbReference type="PROSITE" id="PS50111">
    <property type="entry name" value="CHEMOTAXIS_TRANSDUC_2"/>
    <property type="match status" value="1"/>
</dbReference>
<feature type="domain" description="HAMP" evidence="7">
    <location>
        <begin position="216"/>
        <end position="269"/>
    </location>
</feature>
<evidence type="ECO:0000259" key="6">
    <source>
        <dbReference type="PROSITE" id="PS50111"/>
    </source>
</evidence>
<dbReference type="SMART" id="SM00283">
    <property type="entry name" value="MA"/>
    <property type="match status" value="1"/>
</dbReference>
<evidence type="ECO:0000256" key="2">
    <source>
        <dbReference type="ARBA" id="ARBA00029447"/>
    </source>
</evidence>
<dbReference type="AlphaFoldDB" id="A0AA52EI77"/>
<comment type="similarity">
    <text evidence="2">Belongs to the methyl-accepting chemotaxis (MCP) protein family.</text>
</comment>
<dbReference type="PANTHER" id="PTHR32089">
    <property type="entry name" value="METHYL-ACCEPTING CHEMOTAXIS PROTEIN MCPB"/>
    <property type="match status" value="1"/>
</dbReference>
<evidence type="ECO:0000313" key="8">
    <source>
        <dbReference type="EMBL" id="WND02516.1"/>
    </source>
</evidence>
<keyword evidence="5" id="KW-0812">Transmembrane</keyword>
<feature type="domain" description="Methyl-accepting transducer" evidence="6">
    <location>
        <begin position="339"/>
        <end position="568"/>
    </location>
</feature>
<dbReference type="CDD" id="cd06225">
    <property type="entry name" value="HAMP"/>
    <property type="match status" value="1"/>
</dbReference>
<dbReference type="PROSITE" id="PS50885">
    <property type="entry name" value="HAMP"/>
    <property type="match status" value="1"/>
</dbReference>
<dbReference type="KEGG" id="tmk:QGN29_13265"/>
<gene>
    <name evidence="8" type="ORF">QGN29_13265</name>
</gene>
<dbReference type="GO" id="GO:0004888">
    <property type="term" value="F:transmembrane signaling receptor activity"/>
    <property type="evidence" value="ECO:0007669"/>
    <property type="project" value="InterPro"/>
</dbReference>
<feature type="region of interest" description="Disordered" evidence="4">
    <location>
        <begin position="275"/>
        <end position="311"/>
    </location>
</feature>
<dbReference type="EMBL" id="CP123872">
    <property type="protein sequence ID" value="WND02516.1"/>
    <property type="molecule type" value="Genomic_DNA"/>
</dbReference>
<dbReference type="Gene3D" id="6.10.340.10">
    <property type="match status" value="1"/>
</dbReference>
<dbReference type="SMART" id="SM00304">
    <property type="entry name" value="HAMP"/>
    <property type="match status" value="1"/>
</dbReference>
<keyword evidence="1 3" id="KW-0807">Transducer</keyword>
<dbReference type="GO" id="GO:0006935">
    <property type="term" value="P:chemotaxis"/>
    <property type="evidence" value="ECO:0007669"/>
    <property type="project" value="InterPro"/>
</dbReference>
<dbReference type="RefSeq" id="WP_310798351.1">
    <property type="nucleotide sequence ID" value="NZ_CP123872.1"/>
</dbReference>
<proteinExistence type="inferred from homology"/>
<dbReference type="InterPro" id="IPR004090">
    <property type="entry name" value="Chemotax_Me-accpt_rcpt"/>
</dbReference>